<evidence type="ECO:0000256" key="1">
    <source>
        <dbReference type="ARBA" id="ARBA00004711"/>
    </source>
</evidence>
<dbReference type="Pfam" id="PF01300">
    <property type="entry name" value="Sua5_yciO_yrdC"/>
    <property type="match status" value="1"/>
</dbReference>
<keyword evidence="3" id="KW-0436">Ligase</keyword>
<dbReference type="InterPro" id="IPR001792">
    <property type="entry name" value="Acylphosphatase-like_dom"/>
</dbReference>
<dbReference type="PATRIC" id="fig|229921.5.peg.1867"/>
<dbReference type="InterPro" id="IPR041440">
    <property type="entry name" value="HypF_C"/>
</dbReference>
<comment type="catalytic activity">
    <reaction evidence="9">
        <text>an acyl phosphate + H2O = a carboxylate + phosphate + H(+)</text>
        <dbReference type="Rhea" id="RHEA:14965"/>
        <dbReference type="ChEBI" id="CHEBI:15377"/>
        <dbReference type="ChEBI" id="CHEBI:15378"/>
        <dbReference type="ChEBI" id="CHEBI:29067"/>
        <dbReference type="ChEBI" id="CHEBI:43474"/>
        <dbReference type="ChEBI" id="CHEBI:59918"/>
        <dbReference type="EC" id="3.6.1.7"/>
    </reaction>
</comment>
<dbReference type="Pfam" id="PF17788">
    <property type="entry name" value="HypF_C"/>
    <property type="match status" value="1"/>
</dbReference>
<feature type="active site" evidence="9">
    <location>
        <position position="22"/>
    </location>
</feature>
<proteinExistence type="inferred from homology"/>
<evidence type="ECO:0000256" key="7">
    <source>
        <dbReference type="ARBA" id="ARBA00048220"/>
    </source>
</evidence>
<dbReference type="Gene3D" id="3.90.870.50">
    <property type="match status" value="1"/>
</dbReference>
<dbReference type="OrthoDB" id="9808093at2"/>
<keyword evidence="5" id="KW-0863">Zinc-finger</keyword>
<dbReference type="InterPro" id="IPR017968">
    <property type="entry name" value="Acylphosphatase_CS"/>
</dbReference>
<dbReference type="STRING" id="229921.ADN01_05420"/>
<dbReference type="AlphaFoldDB" id="A0A0P6XU27"/>
<evidence type="ECO:0000313" key="12">
    <source>
        <dbReference type="EMBL" id="KPL86889.1"/>
    </source>
</evidence>
<dbReference type="EC" id="6.2.-.-" evidence="8"/>
<keyword evidence="4" id="KW-0479">Metal-binding</keyword>
<dbReference type="RefSeq" id="WP_062418188.1">
    <property type="nucleotide sequence ID" value="NZ_DF967974.1"/>
</dbReference>
<dbReference type="GO" id="GO:0003725">
    <property type="term" value="F:double-stranded RNA binding"/>
    <property type="evidence" value="ECO:0007669"/>
    <property type="project" value="InterPro"/>
</dbReference>
<dbReference type="SUPFAM" id="SSF55821">
    <property type="entry name" value="YrdC/RibB"/>
    <property type="match status" value="1"/>
</dbReference>
<dbReference type="PROSITE" id="PS51160">
    <property type="entry name" value="ACYLPHOSPHATASE_3"/>
    <property type="match status" value="1"/>
</dbReference>
<dbReference type="FunFam" id="3.30.420.40:FF:000124">
    <property type="entry name" value="Carbamoyltransferase HypF"/>
    <property type="match status" value="1"/>
</dbReference>
<dbReference type="Pfam" id="PF22521">
    <property type="entry name" value="HypF_C_2"/>
    <property type="match status" value="1"/>
</dbReference>
<dbReference type="InterPro" id="IPR055128">
    <property type="entry name" value="HypF_C_2"/>
</dbReference>
<accession>A0A0P6XU27</accession>
<dbReference type="InterPro" id="IPR011125">
    <property type="entry name" value="Znf_HypF"/>
</dbReference>
<evidence type="ECO:0000256" key="3">
    <source>
        <dbReference type="ARBA" id="ARBA00022598"/>
    </source>
</evidence>
<dbReference type="PANTHER" id="PTHR42959:SF1">
    <property type="entry name" value="CARBAMOYLTRANSFERASE HYPF"/>
    <property type="match status" value="1"/>
</dbReference>
<keyword evidence="9" id="KW-0378">Hydrolase</keyword>
<dbReference type="GO" id="GO:0051604">
    <property type="term" value="P:protein maturation"/>
    <property type="evidence" value="ECO:0007669"/>
    <property type="project" value="TreeGrafter"/>
</dbReference>
<dbReference type="GO" id="GO:0016874">
    <property type="term" value="F:ligase activity"/>
    <property type="evidence" value="ECO:0007669"/>
    <property type="project" value="UniProtKB-UniRule"/>
</dbReference>
<dbReference type="Pfam" id="PF00708">
    <property type="entry name" value="Acylphosphatase"/>
    <property type="match status" value="1"/>
</dbReference>
<dbReference type="SUPFAM" id="SSF54975">
    <property type="entry name" value="Acylphosphatase/BLUF domain-like"/>
    <property type="match status" value="1"/>
</dbReference>
<comment type="pathway">
    <text evidence="1">Protein modification; [NiFe] hydrogenase maturation.</text>
</comment>
<dbReference type="PANTHER" id="PTHR42959">
    <property type="entry name" value="CARBAMOYLTRANSFERASE"/>
    <property type="match status" value="1"/>
</dbReference>
<dbReference type="GO" id="GO:0008270">
    <property type="term" value="F:zinc ion binding"/>
    <property type="evidence" value="ECO:0007669"/>
    <property type="project" value="UniProtKB-KW"/>
</dbReference>
<dbReference type="Gene3D" id="3.30.420.360">
    <property type="match status" value="1"/>
</dbReference>
<dbReference type="Gene3D" id="3.30.110.120">
    <property type="match status" value="1"/>
</dbReference>
<evidence type="ECO:0000256" key="6">
    <source>
        <dbReference type="ARBA" id="ARBA00022833"/>
    </source>
</evidence>
<evidence type="ECO:0000256" key="2">
    <source>
        <dbReference type="ARBA" id="ARBA00008097"/>
    </source>
</evidence>
<dbReference type="Pfam" id="PF07503">
    <property type="entry name" value="zf-HYPF"/>
    <property type="match status" value="2"/>
</dbReference>
<comment type="caution">
    <text evidence="12">The sequence shown here is derived from an EMBL/GenBank/DDBJ whole genome shotgun (WGS) entry which is preliminary data.</text>
</comment>
<protein>
    <recommendedName>
        <fullName evidence="8">Carbamoyltransferase</fullName>
        <ecNumber evidence="8">6.2.-.-</ecNumber>
    </recommendedName>
</protein>
<dbReference type="PIRSF" id="PIRSF006256">
    <property type="entry name" value="CMPcnvr_hdrg_mat"/>
    <property type="match status" value="1"/>
</dbReference>
<dbReference type="InterPro" id="IPR017945">
    <property type="entry name" value="DHBP_synth_RibB-like_a/b_dom"/>
</dbReference>
<dbReference type="GO" id="GO:0016743">
    <property type="term" value="F:carboxyl- or carbamoyltransferase activity"/>
    <property type="evidence" value="ECO:0007669"/>
    <property type="project" value="UniProtKB-UniRule"/>
</dbReference>
<dbReference type="InterPro" id="IPR006070">
    <property type="entry name" value="Sua5-like_dom"/>
</dbReference>
<evidence type="ECO:0000256" key="8">
    <source>
        <dbReference type="PIRNR" id="PIRNR006256"/>
    </source>
</evidence>
<dbReference type="InterPro" id="IPR051060">
    <property type="entry name" value="Carbamoyltrans_HypF-like"/>
</dbReference>
<organism evidence="12 13">
    <name type="scientific">Levilinea saccharolytica</name>
    <dbReference type="NCBI Taxonomy" id="229921"/>
    <lineage>
        <taxon>Bacteria</taxon>
        <taxon>Bacillati</taxon>
        <taxon>Chloroflexota</taxon>
        <taxon>Anaerolineae</taxon>
        <taxon>Anaerolineales</taxon>
        <taxon>Anaerolineaceae</taxon>
        <taxon>Levilinea</taxon>
    </lineage>
</organism>
<name>A0A0P6XU27_9CHLR</name>
<dbReference type="Gene3D" id="3.30.420.40">
    <property type="match status" value="1"/>
</dbReference>
<feature type="active site" evidence="9">
    <location>
        <position position="40"/>
    </location>
</feature>
<dbReference type="InterPro" id="IPR004421">
    <property type="entry name" value="Carbamoyltransferase_HypF"/>
</dbReference>
<reference evidence="12 13" key="1">
    <citation type="submission" date="2015-07" db="EMBL/GenBank/DDBJ databases">
        <title>Genome sequence of Levilinea saccharolytica DSM 16555.</title>
        <authorList>
            <person name="Hemp J."/>
            <person name="Ward L.M."/>
            <person name="Pace L.A."/>
            <person name="Fischer W.W."/>
        </authorList>
    </citation>
    <scope>NUCLEOTIDE SEQUENCE [LARGE SCALE GENOMIC DNA]</scope>
    <source>
        <strain evidence="12 13">KIBI-1</strain>
    </source>
</reference>
<dbReference type="EMBL" id="LGCM01000021">
    <property type="protein sequence ID" value="KPL86889.1"/>
    <property type="molecule type" value="Genomic_DNA"/>
</dbReference>
<feature type="domain" description="Acylphosphatase-like" evidence="10">
    <location>
        <begin position="7"/>
        <end position="93"/>
    </location>
</feature>
<keyword evidence="6" id="KW-0862">Zinc</keyword>
<dbReference type="UniPathway" id="UPA00335"/>
<dbReference type="NCBIfam" id="TIGR00143">
    <property type="entry name" value="hypF"/>
    <property type="match status" value="1"/>
</dbReference>
<dbReference type="Proteomes" id="UP000050501">
    <property type="component" value="Unassembled WGS sequence"/>
</dbReference>
<evidence type="ECO:0000259" key="11">
    <source>
        <dbReference type="PROSITE" id="PS51163"/>
    </source>
</evidence>
<evidence type="ECO:0000256" key="4">
    <source>
        <dbReference type="ARBA" id="ARBA00022723"/>
    </source>
</evidence>
<evidence type="ECO:0000256" key="5">
    <source>
        <dbReference type="ARBA" id="ARBA00022771"/>
    </source>
</evidence>
<dbReference type="GO" id="GO:0003998">
    <property type="term" value="F:acylphosphatase activity"/>
    <property type="evidence" value="ECO:0007669"/>
    <property type="project" value="UniProtKB-EC"/>
</dbReference>
<sequence length="772" mass="84416">MTDGNIGCKIWVRGIVQGVGFRPFVYTQAVTHQLTGWVRNTSSGVEIEITGQPTGVQSFLTALKDNPPPLAQIDSVVTESIPPAAGSAFVILESHPEPGAFIPVSPDMSICPDCQRELFDPADRRFRYPFLNCTHCGPRFSIIRDIPYDRPLTSMAGFPMCPDCLREYQNPLDRRFHAQPVACPVCGPQVWLQAADGTRLAERDEAVRLARKMLKEGAILAVKGLGGYNLACDAANPQAVAELRRRKKRSDKPFALMAFDTAAVARHCQLDPAAEALLTAPQRPILLLNRLPGASVAPQVAPGQVTLGVMLAYTPLHLLLLEPEPGYPDLWVMTSGNLSEEPIAYVDGEAQERLSSLADAFLLHDRPIHMRVDDSVLALADGQPYPIRRARGYAPDPVRLSGPALPPIFAAGAELKNTFCLTQDRYAFLSHHIGDLENYETLRSYEEAVAHYERLFRVQPHTLVCDLHPDYLSTRYAQQRAAESGLPILQVQHHHAHLAACLADNDWLNPDPVIGLSFDGTGLGPDGAIWGGEFLLGHYANCQRLYHLAYTPLPGGDQSVRKPARMALAHLWQSGLDWEPDLPPVQALCYEERTLIRIQLEKSINAPLTSSAGRLFDAAAALIGVRAEATYEGQAAIELEALADPQETGYYEFDLHGVQIDPGPLWQALLADWRAGTPAPVLSARFHNSLAALAVQMCLNIRQQSSARTVALSGGVWQNRTLLTKTLSGLRAANFTVLIHRRVPANDGGIALGQALIAAHSRNENVLLPSEV</sequence>
<feature type="domain" description="YrdC-like" evidence="11">
    <location>
        <begin position="204"/>
        <end position="392"/>
    </location>
</feature>
<evidence type="ECO:0000256" key="9">
    <source>
        <dbReference type="PROSITE-ProRule" id="PRU00520"/>
    </source>
</evidence>
<evidence type="ECO:0000313" key="13">
    <source>
        <dbReference type="Proteomes" id="UP000050501"/>
    </source>
</evidence>
<comment type="catalytic activity">
    <reaction evidence="7">
        <text>C-terminal L-cysteinyl-[HypE protein] + carbamoyl phosphate + ATP + H2O = C-terminal S-carboxamide-L-cysteinyl-[HypE protein] + AMP + phosphate + diphosphate + H(+)</text>
        <dbReference type="Rhea" id="RHEA:55636"/>
        <dbReference type="Rhea" id="RHEA-COMP:14247"/>
        <dbReference type="Rhea" id="RHEA-COMP:14392"/>
        <dbReference type="ChEBI" id="CHEBI:15377"/>
        <dbReference type="ChEBI" id="CHEBI:15378"/>
        <dbReference type="ChEBI" id="CHEBI:30616"/>
        <dbReference type="ChEBI" id="CHEBI:33019"/>
        <dbReference type="ChEBI" id="CHEBI:43474"/>
        <dbReference type="ChEBI" id="CHEBI:58228"/>
        <dbReference type="ChEBI" id="CHEBI:76913"/>
        <dbReference type="ChEBI" id="CHEBI:139126"/>
        <dbReference type="ChEBI" id="CHEBI:456215"/>
    </reaction>
</comment>
<evidence type="ECO:0000259" key="10">
    <source>
        <dbReference type="PROSITE" id="PS51160"/>
    </source>
</evidence>
<dbReference type="PROSITE" id="PS51163">
    <property type="entry name" value="YRDC"/>
    <property type="match status" value="1"/>
</dbReference>
<dbReference type="PROSITE" id="PS00150">
    <property type="entry name" value="ACYLPHOSPHATASE_1"/>
    <property type="match status" value="1"/>
</dbReference>
<comment type="similarity">
    <text evidence="2 8">Belongs to the carbamoyltransferase HypF family.</text>
</comment>
<keyword evidence="13" id="KW-1185">Reference proteome</keyword>
<gene>
    <name evidence="12" type="ORF">ADN01_05420</name>
</gene>
<dbReference type="InterPro" id="IPR036046">
    <property type="entry name" value="Acylphosphatase-like_dom_sf"/>
</dbReference>